<dbReference type="Proteomes" id="UP001281203">
    <property type="component" value="Unassembled WGS sequence"/>
</dbReference>
<feature type="domain" description="PAC" evidence="7">
    <location>
        <begin position="356"/>
        <end position="408"/>
    </location>
</feature>
<evidence type="ECO:0000313" key="9">
    <source>
        <dbReference type="EMBL" id="MDV2482328.1"/>
    </source>
</evidence>
<dbReference type="SUPFAM" id="SSF58104">
    <property type="entry name" value="Methyl-accepting chemotaxis protein (MCP) signaling domain"/>
    <property type="match status" value="1"/>
</dbReference>
<dbReference type="Pfam" id="PF13426">
    <property type="entry name" value="PAS_9"/>
    <property type="match status" value="1"/>
</dbReference>
<sequence>MNIEIEGSPADRPTTCGHEENLYRSLIDLTYDWEYLRGENGRFFYSSPSCERITGYRPDEFLSDPVLLEKILLPADLPAFREYEAAIRDGRDVSTVELRIRRKDGNVRWIGHLTRSAGIEEYGTAYRSSNRDITEDVVERERNLEKERLYHAIIDATYDWEYLQGEDGRFIYVSPSCERITGYSPGDFYARPGLLEEIVHPEDRPYVLEYFRNVRAGGEAARAVETLEFRVVRKDGSLRWIGHLSLRVDLPDGRFLGYRSSNRDMTPDVAEREKKMRAIANLQKKAELLNRTFMQENPLAMAILDPERRILEANAAFEHLFRRSGEELLQRPLQSLAVERESGDDLFAVYGSGRKSQGEYRFACGDGSTRYVLLDAIPFLDDAGRLEISLYVFRDVTGQKRQEREIREMMASAEERAEVLDRSAAGLGSAIRSLSGGDLTVRAPMADDDPLVDVKQDYNAALGAIEGLVGDVERTIGSLEGHVARTTGNIEEISDALLTVAENSSNSAGEAERQLEAIEGAHGKISSMLDSIQEIAETARYVRKISAETTTIGDTAAAIGKETTRKMRAVEDTSRESMNDITRLNEEMVNIEAITRLLNEITAQTRLLALNAAIEAARAGEHGRGFAVVADEVKNLADQAKGATREIDDLIERIQRDSRRTSEKMRHAFDEVTGGIEMVQEIIGMLDAIIGKAGESAEGIAQIARGTEEQARISNSVMATMDEATAMTRTARQLVTKNAGLVRDVSGSAGAVAEGAREMNALTLSLKEKMGRFTVH</sequence>
<evidence type="ECO:0000259" key="7">
    <source>
        <dbReference type="PROSITE" id="PS50113"/>
    </source>
</evidence>
<dbReference type="PANTHER" id="PTHR32089:SF112">
    <property type="entry name" value="LYSOZYME-LIKE PROTEIN-RELATED"/>
    <property type="match status" value="1"/>
</dbReference>
<dbReference type="RefSeq" id="WP_317065392.1">
    <property type="nucleotide sequence ID" value="NZ_WBKO01000002.1"/>
</dbReference>
<dbReference type="EMBL" id="WBKO01000002">
    <property type="protein sequence ID" value="MDV2482328.1"/>
    <property type="molecule type" value="Genomic_DNA"/>
</dbReference>
<dbReference type="PROSITE" id="PS50111">
    <property type="entry name" value="CHEMOTAXIS_TRANSDUC_2"/>
    <property type="match status" value="1"/>
</dbReference>
<dbReference type="InterPro" id="IPR003660">
    <property type="entry name" value="HAMP_dom"/>
</dbReference>
<dbReference type="InterPro" id="IPR013655">
    <property type="entry name" value="PAS_fold_3"/>
</dbReference>
<dbReference type="InterPro" id="IPR000700">
    <property type="entry name" value="PAS-assoc_C"/>
</dbReference>
<dbReference type="Gene3D" id="1.10.287.950">
    <property type="entry name" value="Methyl-accepting chemotaxis protein"/>
    <property type="match status" value="1"/>
</dbReference>
<dbReference type="InterPro" id="IPR004089">
    <property type="entry name" value="MCPsignal_dom"/>
</dbReference>
<feature type="domain" description="Methyl-accepting transducer" evidence="5">
    <location>
        <begin position="489"/>
        <end position="725"/>
    </location>
</feature>
<evidence type="ECO:0000313" key="10">
    <source>
        <dbReference type="Proteomes" id="UP001281203"/>
    </source>
</evidence>
<comment type="caution">
    <text evidence="9">The sequence shown here is derived from an EMBL/GenBank/DDBJ whole genome shotgun (WGS) entry which is preliminary data.</text>
</comment>
<dbReference type="InterPro" id="IPR035965">
    <property type="entry name" value="PAS-like_dom_sf"/>
</dbReference>
<evidence type="ECO:0000259" key="8">
    <source>
        <dbReference type="PROSITE" id="PS50885"/>
    </source>
</evidence>
<dbReference type="Pfam" id="PF00015">
    <property type="entry name" value="MCPsignal"/>
    <property type="match status" value="1"/>
</dbReference>
<keyword evidence="1 3" id="KW-0807">Transducer</keyword>
<dbReference type="InterPro" id="IPR001610">
    <property type="entry name" value="PAC"/>
</dbReference>
<evidence type="ECO:0000256" key="3">
    <source>
        <dbReference type="PROSITE-ProRule" id="PRU00284"/>
    </source>
</evidence>
<keyword evidence="4" id="KW-0175">Coiled coil</keyword>
<dbReference type="PROSITE" id="PS50885">
    <property type="entry name" value="HAMP"/>
    <property type="match status" value="1"/>
</dbReference>
<dbReference type="Pfam" id="PF08447">
    <property type="entry name" value="PAS_3"/>
    <property type="match status" value="2"/>
</dbReference>
<gene>
    <name evidence="9" type="ORF">F8E02_10015</name>
</gene>
<feature type="coiled-coil region" evidence="4">
    <location>
        <begin position="633"/>
        <end position="660"/>
    </location>
</feature>
<dbReference type="SUPFAM" id="SSF55785">
    <property type="entry name" value="PYP-like sensor domain (PAS domain)"/>
    <property type="match status" value="3"/>
</dbReference>
<evidence type="ECO:0000259" key="6">
    <source>
        <dbReference type="PROSITE" id="PS50112"/>
    </source>
</evidence>
<feature type="domain" description="HAMP" evidence="8">
    <location>
        <begin position="418"/>
        <end position="470"/>
    </location>
</feature>
<feature type="domain" description="PAS" evidence="6">
    <location>
        <begin position="146"/>
        <end position="218"/>
    </location>
</feature>
<organism evidence="9 10">
    <name type="scientific">Methanoculleus caldifontis</name>
    <dbReference type="NCBI Taxonomy" id="2651577"/>
    <lineage>
        <taxon>Archaea</taxon>
        <taxon>Methanobacteriati</taxon>
        <taxon>Methanobacteriota</taxon>
        <taxon>Stenosarchaea group</taxon>
        <taxon>Methanomicrobia</taxon>
        <taxon>Methanomicrobiales</taxon>
        <taxon>Methanomicrobiaceae</taxon>
        <taxon>Methanoculleus</taxon>
    </lineage>
</organism>
<dbReference type="CDD" id="cd00130">
    <property type="entry name" value="PAS"/>
    <property type="match status" value="3"/>
</dbReference>
<keyword evidence="10" id="KW-1185">Reference proteome</keyword>
<name>A0ABU3X2N5_9EURY</name>
<dbReference type="PROSITE" id="PS50112">
    <property type="entry name" value="PAS"/>
    <property type="match status" value="2"/>
</dbReference>
<reference evidence="9 10" key="1">
    <citation type="submission" date="2019-10" db="EMBL/GenBank/DDBJ databases">
        <title>Isolation and characterization of Methanoculleus sp. Wushi-C6 from a hot spring well.</title>
        <authorList>
            <person name="Chen S.-C."/>
            <person name="Lan Z.-H."/>
            <person name="You Y.-T."/>
            <person name="Lai M.-C."/>
        </authorList>
    </citation>
    <scope>NUCLEOTIDE SEQUENCE [LARGE SCALE GENOMIC DNA]</scope>
    <source>
        <strain evidence="9 10">Wushi-C6</strain>
    </source>
</reference>
<dbReference type="SMART" id="SM00086">
    <property type="entry name" value="PAC"/>
    <property type="match status" value="3"/>
</dbReference>
<comment type="similarity">
    <text evidence="2">Belongs to the methyl-accepting chemotaxis (MCP) protein family.</text>
</comment>
<proteinExistence type="inferred from homology"/>
<protein>
    <submittedName>
        <fullName evidence="9">PAS domain S-box protein</fullName>
    </submittedName>
</protein>
<dbReference type="NCBIfam" id="TIGR00229">
    <property type="entry name" value="sensory_box"/>
    <property type="match status" value="3"/>
</dbReference>
<evidence type="ECO:0000256" key="2">
    <source>
        <dbReference type="ARBA" id="ARBA00029447"/>
    </source>
</evidence>
<feature type="domain" description="PAS" evidence="6">
    <location>
        <begin position="19"/>
        <end position="82"/>
    </location>
</feature>
<dbReference type="InterPro" id="IPR000014">
    <property type="entry name" value="PAS"/>
</dbReference>
<dbReference type="PROSITE" id="PS50113">
    <property type="entry name" value="PAC"/>
    <property type="match status" value="2"/>
</dbReference>
<dbReference type="SMART" id="SM00091">
    <property type="entry name" value="PAS"/>
    <property type="match status" value="3"/>
</dbReference>
<dbReference type="SMART" id="SM00283">
    <property type="entry name" value="MA"/>
    <property type="match status" value="1"/>
</dbReference>
<evidence type="ECO:0000256" key="1">
    <source>
        <dbReference type="ARBA" id="ARBA00023224"/>
    </source>
</evidence>
<dbReference type="PANTHER" id="PTHR32089">
    <property type="entry name" value="METHYL-ACCEPTING CHEMOTAXIS PROTEIN MCPB"/>
    <property type="match status" value="1"/>
</dbReference>
<dbReference type="Gene3D" id="3.30.450.20">
    <property type="entry name" value="PAS domain"/>
    <property type="match status" value="3"/>
</dbReference>
<accession>A0ABU3X2N5</accession>
<evidence type="ECO:0000259" key="5">
    <source>
        <dbReference type="PROSITE" id="PS50111"/>
    </source>
</evidence>
<dbReference type="CDD" id="cd11386">
    <property type="entry name" value="MCP_signal"/>
    <property type="match status" value="1"/>
</dbReference>
<feature type="domain" description="PAC" evidence="7">
    <location>
        <begin position="225"/>
        <end position="277"/>
    </location>
</feature>
<evidence type="ECO:0000256" key="4">
    <source>
        <dbReference type="SAM" id="Coils"/>
    </source>
</evidence>